<evidence type="ECO:0000313" key="13">
    <source>
        <dbReference type="Proteomes" id="UP000199163"/>
    </source>
</evidence>
<accession>A0A1G8GTL2</accession>
<reference evidence="12 13" key="1">
    <citation type="submission" date="2016-10" db="EMBL/GenBank/DDBJ databases">
        <authorList>
            <person name="de Groot N.N."/>
        </authorList>
    </citation>
    <scope>NUCLEOTIDE SEQUENCE [LARGE SCALE GENOMIC DNA]</scope>
    <source>
        <strain evidence="12 13">DSM 21632</strain>
    </source>
</reference>
<dbReference type="Gene3D" id="3.40.720.10">
    <property type="entry name" value="Alkaline Phosphatase, subunit A"/>
    <property type="match status" value="1"/>
</dbReference>
<dbReference type="Pfam" id="PF00245">
    <property type="entry name" value="Alk_phosphatase"/>
    <property type="match status" value="1"/>
</dbReference>
<dbReference type="Proteomes" id="UP000199163">
    <property type="component" value="Unassembled WGS sequence"/>
</dbReference>
<feature type="signal peptide" evidence="11">
    <location>
        <begin position="1"/>
        <end position="22"/>
    </location>
</feature>
<keyword evidence="4" id="KW-0378">Hydrolase</keyword>
<feature type="binding site" evidence="8">
    <location>
        <position position="321"/>
    </location>
    <ligand>
        <name>Zn(2+)</name>
        <dbReference type="ChEBI" id="CHEBI:29105"/>
        <label>2</label>
    </ligand>
</feature>
<dbReference type="InterPro" id="IPR018299">
    <property type="entry name" value="Alkaline_phosphatase_AS"/>
</dbReference>
<evidence type="ECO:0000256" key="11">
    <source>
        <dbReference type="SAM" id="SignalP"/>
    </source>
</evidence>
<evidence type="ECO:0000256" key="6">
    <source>
        <dbReference type="ARBA" id="ARBA00022842"/>
    </source>
</evidence>
<dbReference type="Gene3D" id="1.10.60.40">
    <property type="match status" value="1"/>
</dbReference>
<feature type="binding site" evidence="8">
    <location>
        <position position="278"/>
    </location>
    <ligand>
        <name>Zn(2+)</name>
        <dbReference type="ChEBI" id="CHEBI:29105"/>
        <label>2</label>
    </ligand>
</feature>
<evidence type="ECO:0000256" key="9">
    <source>
        <dbReference type="RuleBase" id="RU003946"/>
    </source>
</evidence>
<comment type="cofactor">
    <cofactor evidence="8">
        <name>Zn(2+)</name>
        <dbReference type="ChEBI" id="CHEBI:29105"/>
    </cofactor>
    <text evidence="8">Binds 2 Zn(2+) ions.</text>
</comment>
<dbReference type="SUPFAM" id="SSF53649">
    <property type="entry name" value="Alkaline phosphatase-like"/>
    <property type="match status" value="1"/>
</dbReference>
<dbReference type="InterPro" id="IPR001952">
    <property type="entry name" value="Alkaline_phosphatase"/>
</dbReference>
<dbReference type="PANTHER" id="PTHR11596:SF5">
    <property type="entry name" value="ALKALINE PHOSPHATASE"/>
    <property type="match status" value="1"/>
</dbReference>
<protein>
    <submittedName>
        <fullName evidence="12">Alkaline phosphatase</fullName>
    </submittedName>
</protein>
<feature type="binding site" evidence="8">
    <location>
        <position position="282"/>
    </location>
    <ligand>
        <name>Zn(2+)</name>
        <dbReference type="ChEBI" id="CHEBI:29105"/>
        <label>2</label>
    </ligand>
</feature>
<dbReference type="PROSITE" id="PS00123">
    <property type="entry name" value="ALKALINE_PHOSPHATASE"/>
    <property type="match status" value="1"/>
</dbReference>
<evidence type="ECO:0000256" key="1">
    <source>
        <dbReference type="ARBA" id="ARBA00005984"/>
    </source>
</evidence>
<dbReference type="GO" id="GO:0046872">
    <property type="term" value="F:metal ion binding"/>
    <property type="evidence" value="ECO:0007669"/>
    <property type="project" value="UniProtKB-KW"/>
</dbReference>
<keyword evidence="3 8" id="KW-0479">Metal-binding</keyword>
<feature type="chain" id="PRO_5039582003" evidence="11">
    <location>
        <begin position="23"/>
        <end position="449"/>
    </location>
</feature>
<feature type="binding site" evidence="8">
    <location>
        <position position="409"/>
    </location>
    <ligand>
        <name>Zn(2+)</name>
        <dbReference type="ChEBI" id="CHEBI:29105"/>
        <label>2</label>
    </ligand>
</feature>
<sequence>MKTYLKSAAVIGLSTAFIFSAAAVDSKKGEPGPPDHANGKGPGPNTEEVENIIFMIPDGFSASYATNYRIYKEGEEPVWDDMLTGMIKTDSANNYVTDSAAAGTAMATGEKTNNDMISMTPGGEPLESILQKAGDEGKATGLVATSTITHATPAVFGASVEARDNETAIAPQLLNNVDVLLGGGRDNFLPENQGGNQKNDNLIEKAEQDGFEYIKTKEELEKAESEKLLGLFAEDAMAPDMERPKEQPSLADMTEGAIDNLEQDDDGFFLMVEGSQIDWAGHAHDAAWAMSETEAFEKAVKEAVEFAEEDGETLVVIAGDHETGGMSVGGNDEYKANPEILRNVTATGDTMAEALNNDRSNAADVLKEYAGISPSEEEIARIQAAEDPAFAMNTIVSEHAYVGWTTDAHTGTDVQLYAYGPSSDLFHGLLDNTDLPKKMAEAMDIEWEK</sequence>
<dbReference type="RefSeq" id="WP_091274615.1">
    <property type="nucleotide sequence ID" value="NZ_FNDK01000017.1"/>
</dbReference>
<evidence type="ECO:0000256" key="10">
    <source>
        <dbReference type="SAM" id="MobiDB-lite"/>
    </source>
</evidence>
<evidence type="ECO:0000256" key="4">
    <source>
        <dbReference type="ARBA" id="ARBA00022801"/>
    </source>
</evidence>
<evidence type="ECO:0000256" key="7">
    <source>
        <dbReference type="PIRSR" id="PIRSR601952-1"/>
    </source>
</evidence>
<keyword evidence="13" id="KW-1185">Reference proteome</keyword>
<evidence type="ECO:0000256" key="8">
    <source>
        <dbReference type="PIRSR" id="PIRSR601952-2"/>
    </source>
</evidence>
<feature type="binding site" evidence="8">
    <location>
        <position position="320"/>
    </location>
    <ligand>
        <name>Zn(2+)</name>
        <dbReference type="ChEBI" id="CHEBI:29105"/>
        <label>2</label>
    </ligand>
</feature>
<gene>
    <name evidence="12" type="ORF">SAMN05192534_1174</name>
</gene>
<comment type="cofactor">
    <cofactor evidence="8">
        <name>Mg(2+)</name>
        <dbReference type="ChEBI" id="CHEBI:18420"/>
    </cofactor>
    <text evidence="8">Binds 1 Mg(2+) ion.</text>
</comment>
<keyword evidence="11" id="KW-0732">Signal</keyword>
<dbReference type="CDD" id="cd16012">
    <property type="entry name" value="ALP"/>
    <property type="match status" value="1"/>
</dbReference>
<dbReference type="PANTHER" id="PTHR11596">
    <property type="entry name" value="ALKALINE PHOSPHATASE"/>
    <property type="match status" value="1"/>
</dbReference>
<comment type="similarity">
    <text evidence="1 9">Belongs to the alkaline phosphatase family.</text>
</comment>
<dbReference type="EMBL" id="FNDK01000017">
    <property type="protein sequence ID" value="SDH97621.1"/>
    <property type="molecule type" value="Genomic_DNA"/>
</dbReference>
<evidence type="ECO:0000256" key="5">
    <source>
        <dbReference type="ARBA" id="ARBA00022833"/>
    </source>
</evidence>
<feature type="binding site" evidence="8">
    <location>
        <position position="273"/>
    </location>
    <ligand>
        <name>Mg(2+)</name>
        <dbReference type="ChEBI" id="CHEBI:18420"/>
    </ligand>
</feature>
<evidence type="ECO:0000256" key="2">
    <source>
        <dbReference type="ARBA" id="ARBA00022553"/>
    </source>
</evidence>
<organism evidence="12 13">
    <name type="scientific">Alteribacillus persepolensis</name>
    <dbReference type="NCBI Taxonomy" id="568899"/>
    <lineage>
        <taxon>Bacteria</taxon>
        <taxon>Bacillati</taxon>
        <taxon>Bacillota</taxon>
        <taxon>Bacilli</taxon>
        <taxon>Bacillales</taxon>
        <taxon>Bacillaceae</taxon>
        <taxon>Alteribacillus</taxon>
    </lineage>
</organism>
<dbReference type="SMART" id="SM00098">
    <property type="entry name" value="alkPPc"/>
    <property type="match status" value="1"/>
</dbReference>
<dbReference type="PRINTS" id="PR00113">
    <property type="entry name" value="ALKPHPHTASE"/>
</dbReference>
<dbReference type="GO" id="GO:0004035">
    <property type="term" value="F:alkaline phosphatase activity"/>
    <property type="evidence" value="ECO:0007669"/>
    <property type="project" value="TreeGrafter"/>
</dbReference>
<keyword evidence="2" id="KW-0597">Phosphoprotein</keyword>
<feature type="region of interest" description="Disordered" evidence="10">
    <location>
        <begin position="25"/>
        <end position="46"/>
    </location>
</feature>
<dbReference type="OrthoDB" id="9794455at2"/>
<dbReference type="AlphaFoldDB" id="A0A1G8GTL2"/>
<keyword evidence="6 8" id="KW-0460">Magnesium</keyword>
<feature type="binding site" evidence="8">
    <location>
        <position position="58"/>
    </location>
    <ligand>
        <name>Zn(2+)</name>
        <dbReference type="ChEBI" id="CHEBI:29105"/>
        <label>2</label>
    </ligand>
</feature>
<dbReference type="InterPro" id="IPR017850">
    <property type="entry name" value="Alkaline_phosphatase_core_sf"/>
</dbReference>
<dbReference type="STRING" id="568899.SAMN05192534_1174"/>
<feature type="binding site" evidence="8">
    <location>
        <position position="150"/>
    </location>
    <ligand>
        <name>Mg(2+)</name>
        <dbReference type="ChEBI" id="CHEBI:18420"/>
    </ligand>
</feature>
<keyword evidence="5 8" id="KW-0862">Zinc</keyword>
<feature type="binding site" evidence="8">
    <location>
        <position position="152"/>
    </location>
    <ligand>
        <name>Mg(2+)</name>
        <dbReference type="ChEBI" id="CHEBI:18420"/>
    </ligand>
</feature>
<name>A0A1G8GTL2_9BACI</name>
<feature type="active site" description="Phosphoserine intermediate" evidence="7">
    <location>
        <position position="99"/>
    </location>
</feature>
<feature type="binding site" evidence="8">
    <location>
        <position position="58"/>
    </location>
    <ligand>
        <name>Mg(2+)</name>
        <dbReference type="ChEBI" id="CHEBI:18420"/>
    </ligand>
</feature>
<evidence type="ECO:0000256" key="3">
    <source>
        <dbReference type="ARBA" id="ARBA00022723"/>
    </source>
</evidence>
<evidence type="ECO:0000313" key="12">
    <source>
        <dbReference type="EMBL" id="SDH97621.1"/>
    </source>
</evidence>
<proteinExistence type="inferred from homology"/>